<dbReference type="InterPro" id="IPR002048">
    <property type="entry name" value="EF_hand_dom"/>
</dbReference>
<evidence type="ECO:0000259" key="2">
    <source>
        <dbReference type="PROSITE" id="PS50222"/>
    </source>
</evidence>
<feature type="compositionally biased region" description="Gly residues" evidence="1">
    <location>
        <begin position="197"/>
        <end position="207"/>
    </location>
</feature>
<sequence>MSSFSPLKVLDYEVTFRRCSRGKSHVSERDFALLLRKIGFCDEPTSAAAAARELIEKYDFSLKGQLDFEDFLEAMEDIECKVEELRKHFEDSLRYFCIRKLEQNANSPFGIVDILCFLQEMSPDHVATLMEDLQKEIAAYFFLSNPSSSETGMPSEALGDMDGGTSSAKYRTSSNKYRSTMASNELEGLAKASLRGGNEGNGAGQGIFNGDNSVQGKFGLDKSGNPKQSSNDHHEMDNAGVTVSKKGNKIVDHNDLDSGSTEGGMRKSFQTGNEIESKAYSSKRNATTLLQAAASPLKLFGGVSMLGAGMPFHPAQPILPGQPAGQHAGFPGLGVQNMFFDGSMSVPESALVDILVNMLFPKPKELVMYEQIHGHRTQEITVGNFGVRNLSGMMKPKMLPDKCLLELEAVNPVFVVSCQDCVVHSEVIQDYAHAEDTTEMLTVRIELPSLRSEEVAEWIDKSEIVISVFDNMTHGVAPWVEWLGTTRRRLSWLLDRARDGAAVTCSMELHSLRPRGDPTDCPRVECSIALPPSLVALWQTFRARKGYPRWPVILQSVKAALENAPYEECFVTDENEEKLLNFELFNYWKKRRAHVRHFFPRRNIRFLAKDDYGTVHLLPCFIRRYPSVGSDSVGSILAAVAALESGMLPHCDLAQSAFNLDTVLPTAVTLMSRRASSLELAILLCSCMLGLGKQAYVAIGDGEIAWVLVIEQRPDASAAEGDAKKQEHRRSVLLGSSKVNQRLNRAKFRRRAENKLCELDRLRVKLCFWNPSLGVAFDEDHPRAPKRINFVFNDANVWYNTHRSTLVSRSSWETLLPGERRDNSKWEAFLTPEVAGMLGPLRRTYSQPDFGHYQCLTLRSPDLEGRIFLSDLVDAISIFRQHKIYAPDTMFDTKLCAMMHERMSDMIDRIDTPHDELTSTALMTALREEFQISNDAQIPPCLIDALPPGFMMTSGAFYFFHSVDIQDVMLKLQETGILNHTHPKVRYVASANLIAHLWDLSTVVVFLGTAVELEATLTSSG</sequence>
<organism evidence="3 4">
    <name type="scientific">Durusdinium trenchii</name>
    <dbReference type="NCBI Taxonomy" id="1381693"/>
    <lineage>
        <taxon>Eukaryota</taxon>
        <taxon>Sar</taxon>
        <taxon>Alveolata</taxon>
        <taxon>Dinophyceae</taxon>
        <taxon>Suessiales</taxon>
        <taxon>Symbiodiniaceae</taxon>
        <taxon>Durusdinium</taxon>
    </lineage>
</organism>
<dbReference type="Proteomes" id="UP001642464">
    <property type="component" value="Unassembled WGS sequence"/>
</dbReference>
<name>A0ABP0S3Z5_9DINO</name>
<gene>
    <name evidence="3" type="ORF">SCF082_LOCUS49853</name>
</gene>
<dbReference type="EMBL" id="CAXAMM010042842">
    <property type="protein sequence ID" value="CAK9107067.1"/>
    <property type="molecule type" value="Genomic_DNA"/>
</dbReference>
<accession>A0ABP0S3Z5</accession>
<protein>
    <submittedName>
        <fullName evidence="3">Coiled-coil and C2 domain-containing protein 2A</fullName>
    </submittedName>
</protein>
<keyword evidence="4" id="KW-1185">Reference proteome</keyword>
<evidence type="ECO:0000313" key="4">
    <source>
        <dbReference type="Proteomes" id="UP001642464"/>
    </source>
</evidence>
<dbReference type="PROSITE" id="PS50222">
    <property type="entry name" value="EF_HAND_2"/>
    <property type="match status" value="1"/>
</dbReference>
<evidence type="ECO:0000256" key="1">
    <source>
        <dbReference type="SAM" id="MobiDB-lite"/>
    </source>
</evidence>
<evidence type="ECO:0000313" key="3">
    <source>
        <dbReference type="EMBL" id="CAK9107067.1"/>
    </source>
</evidence>
<comment type="caution">
    <text evidence="3">The sequence shown here is derived from an EMBL/GenBank/DDBJ whole genome shotgun (WGS) entry which is preliminary data.</text>
</comment>
<feature type="region of interest" description="Disordered" evidence="1">
    <location>
        <begin position="193"/>
        <end position="269"/>
    </location>
</feature>
<dbReference type="SUPFAM" id="SSF47473">
    <property type="entry name" value="EF-hand"/>
    <property type="match status" value="1"/>
</dbReference>
<feature type="domain" description="EF-hand" evidence="2">
    <location>
        <begin position="46"/>
        <end position="81"/>
    </location>
</feature>
<proteinExistence type="predicted"/>
<dbReference type="InterPro" id="IPR011992">
    <property type="entry name" value="EF-hand-dom_pair"/>
</dbReference>
<reference evidence="3 4" key="1">
    <citation type="submission" date="2024-02" db="EMBL/GenBank/DDBJ databases">
        <authorList>
            <person name="Chen Y."/>
            <person name="Shah S."/>
            <person name="Dougan E. K."/>
            <person name="Thang M."/>
            <person name="Chan C."/>
        </authorList>
    </citation>
    <scope>NUCLEOTIDE SEQUENCE [LARGE SCALE GENOMIC DNA]</scope>
</reference>